<organism evidence="8 9">
    <name type="scientific">Candidatus Electronema aureum</name>
    <dbReference type="NCBI Taxonomy" id="2005002"/>
    <lineage>
        <taxon>Bacteria</taxon>
        <taxon>Pseudomonadati</taxon>
        <taxon>Thermodesulfobacteriota</taxon>
        <taxon>Desulfobulbia</taxon>
        <taxon>Desulfobulbales</taxon>
        <taxon>Desulfobulbaceae</taxon>
        <taxon>Candidatus Electronema</taxon>
    </lineage>
</organism>
<feature type="transmembrane region" description="Helical" evidence="6">
    <location>
        <begin position="324"/>
        <end position="343"/>
    </location>
</feature>
<dbReference type="InterPro" id="IPR000731">
    <property type="entry name" value="SSD"/>
</dbReference>
<feature type="domain" description="SSD" evidence="7">
    <location>
        <begin position="251"/>
        <end position="378"/>
    </location>
</feature>
<dbReference type="Gene3D" id="1.20.1640.10">
    <property type="entry name" value="Multidrug efflux transporter AcrB transmembrane domain"/>
    <property type="match status" value="2"/>
</dbReference>
<feature type="transmembrane region" description="Helical" evidence="6">
    <location>
        <begin position="756"/>
        <end position="777"/>
    </location>
</feature>
<proteinExistence type="predicted"/>
<accession>A0A521FYM9</accession>
<dbReference type="PROSITE" id="PS50156">
    <property type="entry name" value="SSD"/>
    <property type="match status" value="1"/>
</dbReference>
<keyword evidence="4 6" id="KW-1133">Transmembrane helix</keyword>
<feature type="transmembrane region" description="Helical" evidence="6">
    <location>
        <begin position="730"/>
        <end position="750"/>
    </location>
</feature>
<keyword evidence="3 6" id="KW-0812">Transmembrane</keyword>
<dbReference type="InterPro" id="IPR004869">
    <property type="entry name" value="MMPL_dom"/>
</dbReference>
<dbReference type="AlphaFoldDB" id="A0A521FYM9"/>
<name>A0A521FYM9_9BACT</name>
<reference evidence="8" key="1">
    <citation type="submission" date="2017-07" db="EMBL/GenBank/DDBJ databases">
        <title>The cable genome - Insights into the physiology and evolution of filamentous bacteria capable of sulfide oxidation via long distance electron transfer.</title>
        <authorList>
            <person name="Thorup C."/>
            <person name="Bjerg J.T."/>
            <person name="Schreiber L."/>
            <person name="Nielsen L.P."/>
            <person name="Kjeldsen K.U."/>
            <person name="Boesen T."/>
            <person name="Boggild A."/>
            <person name="Meysman F."/>
            <person name="Geelhoed J."/>
            <person name="Schramm A."/>
        </authorList>
    </citation>
    <scope>NUCLEOTIDE SEQUENCE [LARGE SCALE GENOMIC DNA]</scope>
    <source>
        <strain evidence="8">GS</strain>
    </source>
</reference>
<dbReference type="InterPro" id="IPR050545">
    <property type="entry name" value="Mycobact_MmpL"/>
</dbReference>
<feature type="transmembrane region" description="Helical" evidence="6">
    <location>
        <begin position="805"/>
        <end position="825"/>
    </location>
</feature>
<evidence type="ECO:0000256" key="3">
    <source>
        <dbReference type="ARBA" id="ARBA00022692"/>
    </source>
</evidence>
<evidence type="ECO:0000256" key="4">
    <source>
        <dbReference type="ARBA" id="ARBA00022989"/>
    </source>
</evidence>
<dbReference type="Proteomes" id="UP000316238">
    <property type="component" value="Unassembled WGS sequence"/>
</dbReference>
<dbReference type="GO" id="GO:0005886">
    <property type="term" value="C:plasma membrane"/>
    <property type="evidence" value="ECO:0007669"/>
    <property type="project" value="UniProtKB-SubCell"/>
</dbReference>
<evidence type="ECO:0000256" key="1">
    <source>
        <dbReference type="ARBA" id="ARBA00004651"/>
    </source>
</evidence>
<evidence type="ECO:0000256" key="5">
    <source>
        <dbReference type="ARBA" id="ARBA00023136"/>
    </source>
</evidence>
<dbReference type="PANTHER" id="PTHR33406:SF13">
    <property type="entry name" value="MEMBRANE PROTEIN YDFJ"/>
    <property type="match status" value="1"/>
</dbReference>
<evidence type="ECO:0000256" key="6">
    <source>
        <dbReference type="SAM" id="Phobius"/>
    </source>
</evidence>
<feature type="transmembrane region" description="Helical" evidence="6">
    <location>
        <begin position="355"/>
        <end position="378"/>
    </location>
</feature>
<evidence type="ECO:0000313" key="9">
    <source>
        <dbReference type="Proteomes" id="UP000316238"/>
    </source>
</evidence>
<dbReference type="SUPFAM" id="SSF82866">
    <property type="entry name" value="Multidrug efflux transporter AcrB transmembrane domain"/>
    <property type="match status" value="2"/>
</dbReference>
<feature type="transmembrane region" description="Helical" evidence="6">
    <location>
        <begin position="416"/>
        <end position="437"/>
    </location>
</feature>
<feature type="transmembrane region" description="Helical" evidence="6">
    <location>
        <begin position="831"/>
        <end position="856"/>
    </location>
</feature>
<evidence type="ECO:0000259" key="7">
    <source>
        <dbReference type="PROSITE" id="PS50156"/>
    </source>
</evidence>
<feature type="transmembrane region" description="Helical" evidence="6">
    <location>
        <begin position="251"/>
        <end position="271"/>
    </location>
</feature>
<sequence>MRLAEIMVGFSLQKPKAVIAAMLLATLVIGAFIVRVHVDTDPENMLSEHERVRVFHDLTKKEFGLHDVVAVGVVNEKHPDGVFNPATLKKAHALSKFAATLADPNNAERRVVGRDIIAPDNVDNIIQAGLGQVRFEWLMKEPPTTREEALKIRDAALANPLLKGTMVSEDGKALAIYLPITKKDFAHTVAERLRAKIKEIGAGDDEFHITGLPVAEDTFGKEMFIQMAISAPMAMLMIFLLMYFFFRNLQLITAPMILAVCSVIITMGLLIGTGHTLHIMSSMIPIFIMPIAVTDSVHILSEFFDTYHRFRDKKKAIMHVMSELFVSMFFTSLTSAAGFASLATTPIPPIQSFGIFVGIGIMLAWLLTMLFIPAYVMLIPESSLENFGASAEHPAHASSPLNRHLRWIGKTSSGKPWLVIGVNIGIMLVGVIGISMIQVNDNPVKWFKKSHEVRVADRVLNSHFGGTYEAYLVLSGEAKELTSAEAADLLKKELELLAGDLKETALKAVAEEAAAGQPGAALLDSLAEAWNSELDNVPAEDEAGYQFWTAAIEALEKVRSRKEIFKRPDMLRYLADFQAHLAKQGDVGKSNSISDVVKKVHQELYEGNPQRFVIPDTVNAVAETLISFQNSHKPDDLWHLVTPDYTKANLWIQLRSGDNKDTERVLTDVEQYFAKNPPPVELKHEWAGLTYINVIWQAKMTTGMRNSFLSSFVMVFIMMAFMFRSVVWGLLSMIPLTFTVVFIYGILGWIGKDYDMPVAVLSSLTLGLAVDFAIHFLQRTRMTMAKTGDWAAAVRDMFDEPARAILRNIIVIAVGFTPLLLAPLVPYQTVGVFLASIMFYSGFATLWILPALLTVMKGWVFKKELKEFAEKG</sequence>
<feature type="transmembrane region" description="Helical" evidence="6">
    <location>
        <begin position="223"/>
        <end position="244"/>
    </location>
</feature>
<protein>
    <recommendedName>
        <fullName evidence="7">SSD domain-containing protein</fullName>
    </recommendedName>
</protein>
<comment type="caution">
    <text evidence="8">The sequence shown here is derived from an EMBL/GenBank/DDBJ whole genome shotgun (WGS) entry which is preliminary data.</text>
</comment>
<keyword evidence="9" id="KW-1185">Reference proteome</keyword>
<keyword evidence="2" id="KW-1003">Cell membrane</keyword>
<comment type="subcellular location">
    <subcellularLocation>
        <location evidence="1">Cell membrane</location>
        <topology evidence="1">Multi-pass membrane protein</topology>
    </subcellularLocation>
</comment>
<dbReference type="Pfam" id="PF03176">
    <property type="entry name" value="MMPL"/>
    <property type="match status" value="2"/>
</dbReference>
<evidence type="ECO:0000313" key="8">
    <source>
        <dbReference type="EMBL" id="TAA73877.1"/>
    </source>
</evidence>
<evidence type="ECO:0000256" key="2">
    <source>
        <dbReference type="ARBA" id="ARBA00022475"/>
    </source>
</evidence>
<gene>
    <name evidence="8" type="ORF">CDV28_1529</name>
</gene>
<keyword evidence="5 6" id="KW-0472">Membrane</keyword>
<feature type="transmembrane region" description="Helical" evidence="6">
    <location>
        <begin position="283"/>
        <end position="304"/>
    </location>
</feature>
<dbReference type="EMBL" id="NQJD01000052">
    <property type="protein sequence ID" value="TAA73877.1"/>
    <property type="molecule type" value="Genomic_DNA"/>
</dbReference>
<dbReference type="PANTHER" id="PTHR33406">
    <property type="entry name" value="MEMBRANE PROTEIN MJ1562-RELATED"/>
    <property type="match status" value="1"/>
</dbReference>